<evidence type="ECO:0000313" key="1">
    <source>
        <dbReference type="EMBL" id="KAJ1186635.1"/>
    </source>
</evidence>
<dbReference type="EMBL" id="JANPWB010000005">
    <property type="protein sequence ID" value="KAJ1186635.1"/>
    <property type="molecule type" value="Genomic_DNA"/>
</dbReference>
<protein>
    <submittedName>
        <fullName evidence="1">Uncharacterized protein</fullName>
    </submittedName>
</protein>
<comment type="caution">
    <text evidence="1">The sequence shown here is derived from an EMBL/GenBank/DDBJ whole genome shotgun (WGS) entry which is preliminary data.</text>
</comment>
<dbReference type="AlphaFoldDB" id="A0AAV7UCF0"/>
<organism evidence="1 2">
    <name type="scientific">Pleurodeles waltl</name>
    <name type="common">Iberian ribbed newt</name>
    <dbReference type="NCBI Taxonomy" id="8319"/>
    <lineage>
        <taxon>Eukaryota</taxon>
        <taxon>Metazoa</taxon>
        <taxon>Chordata</taxon>
        <taxon>Craniata</taxon>
        <taxon>Vertebrata</taxon>
        <taxon>Euteleostomi</taxon>
        <taxon>Amphibia</taxon>
        <taxon>Batrachia</taxon>
        <taxon>Caudata</taxon>
        <taxon>Salamandroidea</taxon>
        <taxon>Salamandridae</taxon>
        <taxon>Pleurodelinae</taxon>
        <taxon>Pleurodeles</taxon>
    </lineage>
</organism>
<keyword evidence="2" id="KW-1185">Reference proteome</keyword>
<dbReference type="Proteomes" id="UP001066276">
    <property type="component" value="Chromosome 3_1"/>
</dbReference>
<sequence>MCSERPVARTIGVVEMSMTNHAPIPSARKQRRSEPCVHGTVEPVAAAPLLCVAEKIQPLRIRRNSSNILPIYVKIIGKTPNTLRKSEWMARGITPKIVWKMDTNPDPTALKKCTIPTVLEALKILESNSLKCSGKLVFNRDCISADDLTICRAYVSMADVNATCF</sequence>
<reference evidence="1" key="1">
    <citation type="journal article" date="2022" name="bioRxiv">
        <title>Sequencing and chromosome-scale assembly of the giantPleurodeles waltlgenome.</title>
        <authorList>
            <person name="Brown T."/>
            <person name="Elewa A."/>
            <person name="Iarovenko S."/>
            <person name="Subramanian E."/>
            <person name="Araus A.J."/>
            <person name="Petzold A."/>
            <person name="Susuki M."/>
            <person name="Suzuki K.-i.T."/>
            <person name="Hayashi T."/>
            <person name="Toyoda A."/>
            <person name="Oliveira C."/>
            <person name="Osipova E."/>
            <person name="Leigh N.D."/>
            <person name="Simon A."/>
            <person name="Yun M.H."/>
        </authorList>
    </citation>
    <scope>NUCLEOTIDE SEQUENCE</scope>
    <source>
        <strain evidence="1">20211129_DDA</strain>
        <tissue evidence="1">Liver</tissue>
    </source>
</reference>
<proteinExistence type="predicted"/>
<gene>
    <name evidence="1" type="ORF">NDU88_003416</name>
</gene>
<name>A0AAV7UCF0_PLEWA</name>
<accession>A0AAV7UCF0</accession>
<evidence type="ECO:0000313" key="2">
    <source>
        <dbReference type="Proteomes" id="UP001066276"/>
    </source>
</evidence>